<dbReference type="PANTHER" id="PTHR22763:SF162">
    <property type="entry name" value="TRANSMEMBRANE E3 UBIQUITIN-PROTEIN LIGASE 1"/>
    <property type="match status" value="1"/>
</dbReference>
<evidence type="ECO:0000313" key="7">
    <source>
        <dbReference type="Proteomes" id="UP000800094"/>
    </source>
</evidence>
<accession>A0A6A6IAW2</accession>
<dbReference type="GO" id="GO:0061630">
    <property type="term" value="F:ubiquitin protein ligase activity"/>
    <property type="evidence" value="ECO:0007669"/>
    <property type="project" value="TreeGrafter"/>
</dbReference>
<evidence type="ECO:0000256" key="4">
    <source>
        <dbReference type="PROSITE-ProRule" id="PRU00175"/>
    </source>
</evidence>
<dbReference type="InterPro" id="IPR050731">
    <property type="entry name" value="HRD1_E3_ubiq-ligases"/>
</dbReference>
<evidence type="ECO:0000256" key="2">
    <source>
        <dbReference type="ARBA" id="ARBA00022771"/>
    </source>
</evidence>
<proteinExistence type="predicted"/>
<dbReference type="RefSeq" id="XP_033682202.1">
    <property type="nucleotide sequence ID" value="XM_033833481.1"/>
</dbReference>
<evidence type="ECO:0000256" key="1">
    <source>
        <dbReference type="ARBA" id="ARBA00022723"/>
    </source>
</evidence>
<dbReference type="GO" id="GO:0012505">
    <property type="term" value="C:endomembrane system"/>
    <property type="evidence" value="ECO:0007669"/>
    <property type="project" value="TreeGrafter"/>
</dbReference>
<keyword evidence="1" id="KW-0479">Metal-binding</keyword>
<gene>
    <name evidence="6" type="ORF">BU26DRAFT_566185</name>
</gene>
<dbReference type="Pfam" id="PF13639">
    <property type="entry name" value="zf-RING_2"/>
    <property type="match status" value="1"/>
</dbReference>
<sequence length="371" mass="42566">MSFRTLPTKGQFLSQLIKPAKCTLCDVAFNASNHKPVTVPCMHQHQFGHQCLRKWLDRNLDCPTCRMPLYNNSQPSDLETFSEGSIMPTTSAEGRNTRTSAANASATLPVAVSNNINPWLWELSVGQDEHWVSMFIQSLWNGVRDRLLHPLHHPENDTQQTFDDIIGNTQAQAGFLVRVFGELVEMKLCKTSDEFYRNVTFHLRECGFSPESRALCIPLFALTKLLVYMCSTMGYIHAMPSAFSSHLLLEFNTITHFSGELSWEAWERVSRSKNHRDKKILRWYSFVLAYHVSYNEKMEAFSKEPEETVKHMGRYWKGEPSKKFAMVVAGVAVTCCNWDTETGGQIRHLKLPVGEVKYRWGRAWAWANAEY</sequence>
<dbReference type="InterPro" id="IPR013083">
    <property type="entry name" value="Znf_RING/FYVE/PHD"/>
</dbReference>
<evidence type="ECO:0000313" key="6">
    <source>
        <dbReference type="EMBL" id="KAF2247198.1"/>
    </source>
</evidence>
<feature type="domain" description="RING-type" evidence="5">
    <location>
        <begin position="22"/>
        <end position="66"/>
    </location>
</feature>
<dbReference type="GO" id="GO:0008270">
    <property type="term" value="F:zinc ion binding"/>
    <property type="evidence" value="ECO:0007669"/>
    <property type="project" value="UniProtKB-KW"/>
</dbReference>
<dbReference type="PANTHER" id="PTHR22763">
    <property type="entry name" value="RING ZINC FINGER PROTEIN"/>
    <property type="match status" value="1"/>
</dbReference>
<keyword evidence="3" id="KW-0862">Zinc</keyword>
<dbReference type="Gene3D" id="3.30.40.10">
    <property type="entry name" value="Zinc/RING finger domain, C3HC4 (zinc finger)"/>
    <property type="match status" value="1"/>
</dbReference>
<keyword evidence="7" id="KW-1185">Reference proteome</keyword>
<protein>
    <recommendedName>
        <fullName evidence="5">RING-type domain-containing protein</fullName>
    </recommendedName>
</protein>
<reference evidence="6" key="1">
    <citation type="journal article" date="2020" name="Stud. Mycol.">
        <title>101 Dothideomycetes genomes: a test case for predicting lifestyles and emergence of pathogens.</title>
        <authorList>
            <person name="Haridas S."/>
            <person name="Albert R."/>
            <person name="Binder M."/>
            <person name="Bloem J."/>
            <person name="Labutti K."/>
            <person name="Salamov A."/>
            <person name="Andreopoulos B."/>
            <person name="Baker S."/>
            <person name="Barry K."/>
            <person name="Bills G."/>
            <person name="Bluhm B."/>
            <person name="Cannon C."/>
            <person name="Castanera R."/>
            <person name="Culley D."/>
            <person name="Daum C."/>
            <person name="Ezra D."/>
            <person name="Gonzalez J."/>
            <person name="Henrissat B."/>
            <person name="Kuo A."/>
            <person name="Liang C."/>
            <person name="Lipzen A."/>
            <person name="Lutzoni F."/>
            <person name="Magnuson J."/>
            <person name="Mondo S."/>
            <person name="Nolan M."/>
            <person name="Ohm R."/>
            <person name="Pangilinan J."/>
            <person name="Park H.-J."/>
            <person name="Ramirez L."/>
            <person name="Alfaro M."/>
            <person name="Sun H."/>
            <person name="Tritt A."/>
            <person name="Yoshinaga Y."/>
            <person name="Zwiers L.-H."/>
            <person name="Turgeon B."/>
            <person name="Goodwin S."/>
            <person name="Spatafora J."/>
            <person name="Crous P."/>
            <person name="Grigoriev I."/>
        </authorList>
    </citation>
    <scope>NUCLEOTIDE SEQUENCE</scope>
    <source>
        <strain evidence="6">CBS 122368</strain>
    </source>
</reference>
<evidence type="ECO:0000259" key="5">
    <source>
        <dbReference type="PROSITE" id="PS50089"/>
    </source>
</evidence>
<keyword evidence="2 4" id="KW-0863">Zinc-finger</keyword>
<dbReference type="PROSITE" id="PS50089">
    <property type="entry name" value="ZF_RING_2"/>
    <property type="match status" value="1"/>
</dbReference>
<dbReference type="EMBL" id="ML987197">
    <property type="protein sequence ID" value="KAF2247198.1"/>
    <property type="molecule type" value="Genomic_DNA"/>
</dbReference>
<dbReference type="GeneID" id="54586811"/>
<dbReference type="OrthoDB" id="8062037at2759"/>
<name>A0A6A6IAW2_9PLEO</name>
<organism evidence="6 7">
    <name type="scientific">Trematosphaeria pertusa</name>
    <dbReference type="NCBI Taxonomy" id="390896"/>
    <lineage>
        <taxon>Eukaryota</taxon>
        <taxon>Fungi</taxon>
        <taxon>Dikarya</taxon>
        <taxon>Ascomycota</taxon>
        <taxon>Pezizomycotina</taxon>
        <taxon>Dothideomycetes</taxon>
        <taxon>Pleosporomycetidae</taxon>
        <taxon>Pleosporales</taxon>
        <taxon>Massarineae</taxon>
        <taxon>Trematosphaeriaceae</taxon>
        <taxon>Trematosphaeria</taxon>
    </lineage>
</organism>
<dbReference type="Proteomes" id="UP000800094">
    <property type="component" value="Unassembled WGS sequence"/>
</dbReference>
<dbReference type="InterPro" id="IPR001841">
    <property type="entry name" value="Znf_RING"/>
</dbReference>
<dbReference type="GO" id="GO:0043161">
    <property type="term" value="P:proteasome-mediated ubiquitin-dependent protein catabolic process"/>
    <property type="evidence" value="ECO:0007669"/>
    <property type="project" value="TreeGrafter"/>
</dbReference>
<dbReference type="SUPFAM" id="SSF57850">
    <property type="entry name" value="RING/U-box"/>
    <property type="match status" value="1"/>
</dbReference>
<dbReference type="AlphaFoldDB" id="A0A6A6IAW2"/>
<evidence type="ECO:0000256" key="3">
    <source>
        <dbReference type="ARBA" id="ARBA00022833"/>
    </source>
</evidence>